<sequence length="159" mass="18479">MLPKVQQRISQQLQIHQLQIIPQKKKNPLPTEIPSADEILPSKTMQTHEMTSTSRHSIPANWENILNEKVDEAIARRKNRGRPISIKEDPFIEELMSVPLPSKFKELSGDFDEQLIPSIIYELFKTVRLHGWPDAIACRAFPMTLRKDAREWFDTLSPR</sequence>
<reference evidence="2" key="1">
    <citation type="submission" date="2024-07" db="EMBL/GenBank/DDBJ databases">
        <title>Two chromosome-level genome assemblies of Korean endemic species Abeliophyllum distichum and Forsythia ovata (Oleaceae).</title>
        <authorList>
            <person name="Jang H."/>
        </authorList>
    </citation>
    <scope>NUCLEOTIDE SEQUENCE [LARGE SCALE GENOMIC DNA]</scope>
</reference>
<comment type="caution">
    <text evidence="1">The sequence shown here is derived from an EMBL/GenBank/DDBJ whole genome shotgun (WGS) entry which is preliminary data.</text>
</comment>
<dbReference type="AlphaFoldDB" id="A0ABD1TKR2"/>
<gene>
    <name evidence="1" type="ORF">Adt_18864</name>
</gene>
<keyword evidence="2" id="KW-1185">Reference proteome</keyword>
<evidence type="ECO:0000313" key="1">
    <source>
        <dbReference type="EMBL" id="KAL2513264.1"/>
    </source>
</evidence>
<evidence type="ECO:0008006" key="3">
    <source>
        <dbReference type="Google" id="ProtNLM"/>
    </source>
</evidence>
<protein>
    <recommendedName>
        <fullName evidence="3">Retrotransposon gag domain-containing protein</fullName>
    </recommendedName>
</protein>
<accession>A0ABD1TKR2</accession>
<dbReference type="Proteomes" id="UP001604336">
    <property type="component" value="Unassembled WGS sequence"/>
</dbReference>
<organism evidence="1 2">
    <name type="scientific">Abeliophyllum distichum</name>
    <dbReference type="NCBI Taxonomy" id="126358"/>
    <lineage>
        <taxon>Eukaryota</taxon>
        <taxon>Viridiplantae</taxon>
        <taxon>Streptophyta</taxon>
        <taxon>Embryophyta</taxon>
        <taxon>Tracheophyta</taxon>
        <taxon>Spermatophyta</taxon>
        <taxon>Magnoliopsida</taxon>
        <taxon>eudicotyledons</taxon>
        <taxon>Gunneridae</taxon>
        <taxon>Pentapetalae</taxon>
        <taxon>asterids</taxon>
        <taxon>lamiids</taxon>
        <taxon>Lamiales</taxon>
        <taxon>Oleaceae</taxon>
        <taxon>Forsythieae</taxon>
        <taxon>Abeliophyllum</taxon>
    </lineage>
</organism>
<evidence type="ECO:0000313" key="2">
    <source>
        <dbReference type="Proteomes" id="UP001604336"/>
    </source>
</evidence>
<dbReference type="EMBL" id="JBFOLK010000005">
    <property type="protein sequence ID" value="KAL2513264.1"/>
    <property type="molecule type" value="Genomic_DNA"/>
</dbReference>
<proteinExistence type="predicted"/>
<name>A0ABD1TKR2_9LAMI</name>